<dbReference type="RefSeq" id="WP_317832007.1">
    <property type="nucleotide sequence ID" value="NZ_CP136920.1"/>
</dbReference>
<reference evidence="2 3" key="1">
    <citation type="submission" date="2023-10" db="EMBL/GenBank/DDBJ databases">
        <title>Rubellicoccus peritrichatus gen. nov., sp. nov., isolated from an algae of coral reef tank.</title>
        <authorList>
            <person name="Luo J."/>
        </authorList>
    </citation>
    <scope>NUCLEOTIDE SEQUENCE [LARGE SCALE GENOMIC DNA]</scope>
    <source>
        <strain evidence="2 3">CR14</strain>
    </source>
</reference>
<name>A0AAQ3QUH6_9BACT</name>
<evidence type="ECO:0000256" key="1">
    <source>
        <dbReference type="SAM" id="SignalP"/>
    </source>
</evidence>
<evidence type="ECO:0008006" key="4">
    <source>
        <dbReference type="Google" id="ProtNLM"/>
    </source>
</evidence>
<protein>
    <recommendedName>
        <fullName evidence="4">PEP-CTERM protein-sorting domain-containing protein</fullName>
    </recommendedName>
</protein>
<dbReference type="EMBL" id="CP136920">
    <property type="protein sequence ID" value="WOO39945.1"/>
    <property type="molecule type" value="Genomic_DNA"/>
</dbReference>
<gene>
    <name evidence="2" type="ORF">RZN69_15065</name>
</gene>
<organism evidence="2 3">
    <name type="scientific">Rubellicoccus peritrichatus</name>
    <dbReference type="NCBI Taxonomy" id="3080537"/>
    <lineage>
        <taxon>Bacteria</taxon>
        <taxon>Pseudomonadati</taxon>
        <taxon>Verrucomicrobiota</taxon>
        <taxon>Opitutia</taxon>
        <taxon>Puniceicoccales</taxon>
        <taxon>Cerasicoccaceae</taxon>
        <taxon>Rubellicoccus</taxon>
    </lineage>
</organism>
<dbReference type="KEGG" id="puo:RZN69_15065"/>
<keyword evidence="1" id="KW-0732">Signal</keyword>
<dbReference type="AlphaFoldDB" id="A0AAQ3QUH6"/>
<feature type="signal peptide" evidence="1">
    <location>
        <begin position="1"/>
        <end position="20"/>
    </location>
</feature>
<proteinExistence type="predicted"/>
<evidence type="ECO:0000313" key="2">
    <source>
        <dbReference type="EMBL" id="WOO39945.1"/>
    </source>
</evidence>
<evidence type="ECO:0000313" key="3">
    <source>
        <dbReference type="Proteomes" id="UP001304300"/>
    </source>
</evidence>
<sequence length="215" mass="22121">MKLRHLLAVALIGLALKTNAAITFSGGSGTNLTMTVTQDIAIPLNASLTGSEIGIVLKDVYNSDQGTVVSSTSGYGSLGSTAFSIALQGGGNNDGNNYHTFGTYGFSTGVISPRDLVLFVNLSSSNGQSGDTLNISAGSVTQFFVNITSPDNISDSTIIQAVLNIGSFPGGSDPFTIASVTVPEPATYALGFGTFALSIVGLRRWRKAKAENTQA</sequence>
<feature type="chain" id="PRO_5043004353" description="PEP-CTERM protein-sorting domain-containing protein" evidence="1">
    <location>
        <begin position="21"/>
        <end position="215"/>
    </location>
</feature>
<dbReference type="Proteomes" id="UP001304300">
    <property type="component" value="Chromosome"/>
</dbReference>
<keyword evidence="3" id="KW-1185">Reference proteome</keyword>
<accession>A0AAQ3QUH6</accession>